<dbReference type="PANTHER" id="PTHR38035">
    <property type="entry name" value="UPF0070 PROTEIN YFGM"/>
    <property type="match status" value="1"/>
</dbReference>
<protein>
    <recommendedName>
        <fullName evidence="8">Ancillary SecYEG translocon subunit</fullName>
    </recommendedName>
</protein>
<dbReference type="Proteomes" id="UP000298782">
    <property type="component" value="Chromosome"/>
</dbReference>
<comment type="similarity">
    <text evidence="7">Belongs to the YfgM family.</text>
</comment>
<dbReference type="InterPro" id="IPR018704">
    <property type="entry name" value="SecYEG/CpoB_TPR"/>
</dbReference>
<organism evidence="10 11">
    <name type="scientific">Buchnera aphidicola</name>
    <name type="common">Thelaxes californica</name>
    <dbReference type="NCBI Taxonomy" id="1315998"/>
    <lineage>
        <taxon>Bacteria</taxon>
        <taxon>Pseudomonadati</taxon>
        <taxon>Pseudomonadota</taxon>
        <taxon>Gammaproteobacteria</taxon>
        <taxon>Enterobacterales</taxon>
        <taxon>Erwiniaceae</taxon>
        <taxon>Buchnera</taxon>
    </lineage>
</organism>
<dbReference type="RefSeq" id="WP_158353885.1">
    <property type="nucleotide sequence ID" value="NZ_CP034852.1"/>
</dbReference>
<name>A0A4D6YAF3_9GAMM</name>
<dbReference type="SUPFAM" id="SSF48452">
    <property type="entry name" value="TPR-like"/>
    <property type="match status" value="1"/>
</dbReference>
<dbReference type="AlphaFoldDB" id="A0A4D6YAF3"/>
<keyword evidence="6" id="KW-0143">Chaperone</keyword>
<evidence type="ECO:0000256" key="2">
    <source>
        <dbReference type="ARBA" id="ARBA00022475"/>
    </source>
</evidence>
<dbReference type="PANTHER" id="PTHR38035:SF1">
    <property type="entry name" value="ANCILLARY SECYEG TRANSLOCON SUBUNIT"/>
    <property type="match status" value="1"/>
</dbReference>
<evidence type="ECO:0000256" key="5">
    <source>
        <dbReference type="ARBA" id="ARBA00023136"/>
    </source>
</evidence>
<dbReference type="Pfam" id="PF09976">
    <property type="entry name" value="TPR_21"/>
    <property type="match status" value="1"/>
</dbReference>
<evidence type="ECO:0000256" key="3">
    <source>
        <dbReference type="ARBA" id="ARBA00022692"/>
    </source>
</evidence>
<keyword evidence="5" id="KW-0472">Membrane</keyword>
<dbReference type="OrthoDB" id="9789675at2"/>
<dbReference type="InterPro" id="IPR011990">
    <property type="entry name" value="TPR-like_helical_dom_sf"/>
</dbReference>
<dbReference type="EMBL" id="CP034852">
    <property type="protein sequence ID" value="QCI26986.1"/>
    <property type="molecule type" value="Genomic_DNA"/>
</dbReference>
<sequence>MKIFSSLLMYITNGKKDFLKNIVMCICFFFFLLSTYNKTHRINQQHKQDNSVVIAHQFYDLNRKNFINEKTFELQNTNFINRNKNIYGLLTVLKMSNFYLNKEDLNQSIKILQQGLESTKEQFFLDYIRIKIAKINIQKNDFISSLQTLNLIKNKNLNSEIFHMKGDIFYCLNKKKIALKFWKTALKLEKNNTLRKVLTMKIQTCCIT</sequence>
<reference evidence="10 11" key="1">
    <citation type="submission" date="2018-12" db="EMBL/GenBank/DDBJ databases">
        <authorList>
            <person name="Chong R.A."/>
        </authorList>
    </citation>
    <scope>NUCLEOTIDE SEQUENCE [LARGE SCALE GENOMIC DNA]</scope>
    <source>
        <strain evidence="10 11">Tca</strain>
    </source>
</reference>
<keyword evidence="4" id="KW-1133">Transmembrane helix</keyword>
<comment type="subcellular location">
    <subcellularLocation>
        <location evidence="1">Cell membrane</location>
        <topology evidence="1">Single-pass type II membrane protein</topology>
    </subcellularLocation>
</comment>
<feature type="domain" description="Ancillary SecYEG translocon subunit/Cell division coordinator CpoB TPR" evidence="9">
    <location>
        <begin position="40"/>
        <end position="203"/>
    </location>
</feature>
<accession>A0A4D6YAF3</accession>
<keyword evidence="3" id="KW-0812">Transmembrane</keyword>
<evidence type="ECO:0000256" key="7">
    <source>
        <dbReference type="ARBA" id="ARBA00024197"/>
    </source>
</evidence>
<keyword evidence="2" id="KW-1003">Cell membrane</keyword>
<evidence type="ECO:0000256" key="4">
    <source>
        <dbReference type="ARBA" id="ARBA00022989"/>
    </source>
</evidence>
<gene>
    <name evidence="10" type="ORF">D9V80_02440</name>
</gene>
<reference evidence="10 11" key="2">
    <citation type="submission" date="2019-05" db="EMBL/GenBank/DDBJ databases">
        <title>Genome evolution of the obligate endosymbiont Buchnera aphidicola.</title>
        <authorList>
            <person name="Moran N.A."/>
        </authorList>
    </citation>
    <scope>NUCLEOTIDE SEQUENCE [LARGE SCALE GENOMIC DNA]</scope>
    <source>
        <strain evidence="10 11">Tca</strain>
    </source>
</reference>
<evidence type="ECO:0000259" key="9">
    <source>
        <dbReference type="Pfam" id="PF09976"/>
    </source>
</evidence>
<dbReference type="InterPro" id="IPR026039">
    <property type="entry name" value="YfgM"/>
</dbReference>
<evidence type="ECO:0000313" key="11">
    <source>
        <dbReference type="Proteomes" id="UP000298782"/>
    </source>
</evidence>
<dbReference type="GO" id="GO:0044877">
    <property type="term" value="F:protein-containing complex binding"/>
    <property type="evidence" value="ECO:0007669"/>
    <property type="project" value="InterPro"/>
</dbReference>
<evidence type="ECO:0000256" key="8">
    <source>
        <dbReference type="ARBA" id="ARBA00024235"/>
    </source>
</evidence>
<dbReference type="GO" id="GO:0005886">
    <property type="term" value="C:plasma membrane"/>
    <property type="evidence" value="ECO:0007669"/>
    <property type="project" value="UniProtKB-SubCell"/>
</dbReference>
<proteinExistence type="inferred from homology"/>
<evidence type="ECO:0000256" key="6">
    <source>
        <dbReference type="ARBA" id="ARBA00023186"/>
    </source>
</evidence>
<evidence type="ECO:0000313" key="10">
    <source>
        <dbReference type="EMBL" id="QCI26986.1"/>
    </source>
</evidence>
<evidence type="ECO:0000256" key="1">
    <source>
        <dbReference type="ARBA" id="ARBA00004401"/>
    </source>
</evidence>
<dbReference type="Gene3D" id="1.25.40.10">
    <property type="entry name" value="Tetratricopeptide repeat domain"/>
    <property type="match status" value="1"/>
</dbReference>
<keyword evidence="11" id="KW-1185">Reference proteome</keyword>